<proteinExistence type="predicted"/>
<keyword evidence="1" id="KW-0812">Transmembrane</keyword>
<evidence type="ECO:0000313" key="2">
    <source>
        <dbReference type="EMBL" id="HGK63659.1"/>
    </source>
</evidence>
<reference evidence="2" key="1">
    <citation type="journal article" date="2020" name="mSystems">
        <title>Genome- and Community-Level Interaction Insights into Carbon Utilization and Element Cycling Functions of Hydrothermarchaeota in Hydrothermal Sediment.</title>
        <authorList>
            <person name="Zhou Z."/>
            <person name="Liu Y."/>
            <person name="Xu W."/>
            <person name="Pan J."/>
            <person name="Luo Z.H."/>
            <person name="Li M."/>
        </authorList>
    </citation>
    <scope>NUCLEOTIDE SEQUENCE [LARGE SCALE GENOMIC DNA]</scope>
    <source>
        <strain evidence="2">SpSt-697</strain>
    </source>
</reference>
<dbReference type="AlphaFoldDB" id="A0A7V4E335"/>
<gene>
    <name evidence="2" type="ORF">ENU74_03600</name>
</gene>
<name>A0A7V4E335_UNCW3</name>
<dbReference type="Gene3D" id="2.60.120.260">
    <property type="entry name" value="Galactose-binding domain-like"/>
    <property type="match status" value="1"/>
</dbReference>
<organism evidence="2">
    <name type="scientific">candidate division WOR-3 bacterium</name>
    <dbReference type="NCBI Taxonomy" id="2052148"/>
    <lineage>
        <taxon>Bacteria</taxon>
        <taxon>Bacteria division WOR-3</taxon>
    </lineage>
</organism>
<protein>
    <submittedName>
        <fullName evidence="2">Uncharacterized protein</fullName>
    </submittedName>
</protein>
<keyword evidence="1" id="KW-1133">Transmembrane helix</keyword>
<keyword evidence="1" id="KW-0472">Membrane</keyword>
<accession>A0A7V4E335</accession>
<feature type="transmembrane region" description="Helical" evidence="1">
    <location>
        <begin position="103"/>
        <end position="125"/>
    </location>
</feature>
<comment type="caution">
    <text evidence="2">The sequence shown here is derived from an EMBL/GenBank/DDBJ whole genome shotgun (WGS) entry which is preliminary data.</text>
</comment>
<dbReference type="EMBL" id="DTDR01000093">
    <property type="protein sequence ID" value="HGK63659.1"/>
    <property type="molecule type" value="Genomic_DNA"/>
</dbReference>
<evidence type="ECO:0000256" key="1">
    <source>
        <dbReference type="SAM" id="Phobius"/>
    </source>
</evidence>
<sequence length="225" mass="26273">MRNFFLLMFIFSFIFAFNILPNPSFEIWLDTLGVKMPFGWLTSEILRESSAVKSTYAYSGNYSLYLRGEDTLAFAHTLTIVRPNYSYYFFGFAHCRTFISGSFSFYFLDSLFNLIGMPIVIPLYFSNNYREYARWFTAPNSARFLLVSLIALPQARIYFDSLTLEDTSLNVIKEGNSLLKGAKKFKKILILKEKKFDYKNCYSPLGKKLRTPFLKKGIYFENPLH</sequence>